<evidence type="ECO:0000256" key="2">
    <source>
        <dbReference type="ARBA" id="ARBA00022840"/>
    </source>
</evidence>
<dbReference type="InterPro" id="IPR003593">
    <property type="entry name" value="AAA+_ATPase"/>
</dbReference>
<dbReference type="CDD" id="cd00267">
    <property type="entry name" value="ABC_ATPase"/>
    <property type="match status" value="1"/>
</dbReference>
<dbReference type="OMA" id="FPVWEQR"/>
<dbReference type="eggNOG" id="KOG0927">
    <property type="taxonomic scope" value="Eukaryota"/>
</dbReference>
<dbReference type="SUPFAM" id="SSF52540">
    <property type="entry name" value="P-loop containing nucleoside triphosphate hydrolases"/>
    <property type="match status" value="2"/>
</dbReference>
<organism evidence="5 6">
    <name type="scientific">Emiliania huxleyi (strain CCMP1516)</name>
    <dbReference type="NCBI Taxonomy" id="280463"/>
    <lineage>
        <taxon>Eukaryota</taxon>
        <taxon>Haptista</taxon>
        <taxon>Haptophyta</taxon>
        <taxon>Prymnesiophyceae</taxon>
        <taxon>Isochrysidales</taxon>
        <taxon>Noelaerhabdaceae</taxon>
        <taxon>Emiliania</taxon>
    </lineage>
</organism>
<keyword evidence="2" id="KW-0067">ATP-binding</keyword>
<feature type="domain" description="ABC transporter" evidence="4">
    <location>
        <begin position="330"/>
        <end position="577"/>
    </location>
</feature>
<dbReference type="PANTHER" id="PTHR43158">
    <property type="entry name" value="SKFA PEPTIDE EXPORT ATP-BINDING PROTEIN SKFE"/>
    <property type="match status" value="1"/>
</dbReference>
<dbReference type="GO" id="GO:0016887">
    <property type="term" value="F:ATP hydrolysis activity"/>
    <property type="evidence" value="ECO:0007669"/>
    <property type="project" value="InterPro"/>
</dbReference>
<dbReference type="SMART" id="SM00382">
    <property type="entry name" value="AAA"/>
    <property type="match status" value="2"/>
</dbReference>
<dbReference type="AlphaFoldDB" id="A0A0D3I8D5"/>
<proteinExistence type="predicted"/>
<dbReference type="Gene3D" id="3.40.50.300">
    <property type="entry name" value="P-loop containing nucleotide triphosphate hydrolases"/>
    <property type="match status" value="2"/>
</dbReference>
<dbReference type="GO" id="GO:0005524">
    <property type="term" value="F:ATP binding"/>
    <property type="evidence" value="ECO:0007669"/>
    <property type="project" value="UniProtKB-KW"/>
</dbReference>
<dbReference type="Pfam" id="PF00005">
    <property type="entry name" value="ABC_tran"/>
    <property type="match status" value="1"/>
</dbReference>
<feature type="region of interest" description="Disordered" evidence="3">
    <location>
        <begin position="399"/>
        <end position="425"/>
    </location>
</feature>
<dbReference type="InterPro" id="IPR017871">
    <property type="entry name" value="ABC_transporter-like_CS"/>
</dbReference>
<evidence type="ECO:0000256" key="3">
    <source>
        <dbReference type="SAM" id="MobiDB-lite"/>
    </source>
</evidence>
<keyword evidence="1" id="KW-0547">Nucleotide-binding</keyword>
<sequence length="577" mass="60590">MAVGRVSSAASPARQFGRRHSAASPAAAARQLGRRLSTAHAEQARQPIQDEPPLLRLDAARLAWSPSSRASPPLNLSIRPARAGGHVLLGANGAGKTLLTEALLEDPLHRTLLREGSLTCADGWGARSASRVSFDAHQRLLADGGSVYRALGHLGPAARYLVVRFGLHPLLYRPVRAISTGEIRKVLLVRALGTSPRCLVLDNAFDGLDVASRQSLSELISQMLRGFGQLLVQGVDARATAHTQVLLLTQRAEEVVPEVATMSAFDGEGRLATSAREGRSGAELLADALAPAARLPARALPSEAEVAALWRGGPGEEASAAASRGGPALVEARSLQVRRGEHTILRGLDWRVGSDEHWLIAGGNGAGKSTLSRLLARAGAEPVAAGDFTVLGRRARVEEAARGDGEEGGGGGGGGEDVGGGGGGGGDVAAAQGVGWVSTEAHLSVAGSERTAGEMVAEGSDAEAARRVASWLGVDDLLDRPFRMLSQGEQKVVLVAAALARRPALLVLDEPCQGLDLLRRRRVLEVVQRVCSASRMRLLYITHHFEEVLPCVTHVLHLKGGEATYRGPREGYDPSAF</sequence>
<dbReference type="EnsemblProtists" id="EOD07520">
    <property type="protein sequence ID" value="EOD07520"/>
    <property type="gene ID" value="EMIHUDRAFT_106553"/>
</dbReference>
<dbReference type="InterPro" id="IPR003959">
    <property type="entry name" value="ATPase_AAA_core"/>
</dbReference>
<name>A0A0D3I8D5_EMIH1</name>
<dbReference type="KEGG" id="ehx:EMIHUDRAFT_106553"/>
<dbReference type="InterPro" id="IPR003439">
    <property type="entry name" value="ABC_transporter-like_ATP-bd"/>
</dbReference>
<dbReference type="Pfam" id="PF13304">
    <property type="entry name" value="AAA_21"/>
    <property type="match status" value="1"/>
</dbReference>
<keyword evidence="6" id="KW-1185">Reference proteome</keyword>
<feature type="compositionally biased region" description="Gly residues" evidence="3">
    <location>
        <begin position="408"/>
        <end position="425"/>
    </location>
</feature>
<dbReference type="PROSITE" id="PS50893">
    <property type="entry name" value="ABC_TRANSPORTER_2"/>
    <property type="match status" value="1"/>
</dbReference>
<dbReference type="InterPro" id="IPR027417">
    <property type="entry name" value="P-loop_NTPase"/>
</dbReference>
<accession>A0A0D3I8D5</accession>
<dbReference type="HOGENOM" id="CLU_431186_0_0_1"/>
<dbReference type="STRING" id="2903.R1CYV7"/>
<dbReference type="Proteomes" id="UP000013827">
    <property type="component" value="Unassembled WGS sequence"/>
</dbReference>
<feature type="region of interest" description="Disordered" evidence="3">
    <location>
        <begin position="1"/>
        <end position="52"/>
    </location>
</feature>
<evidence type="ECO:0000256" key="1">
    <source>
        <dbReference type="ARBA" id="ARBA00022741"/>
    </source>
</evidence>
<reference evidence="5" key="2">
    <citation type="submission" date="2024-10" db="UniProtKB">
        <authorList>
            <consortium name="EnsemblProtists"/>
        </authorList>
    </citation>
    <scope>IDENTIFICATION</scope>
</reference>
<dbReference type="RefSeq" id="XP_005759949.1">
    <property type="nucleotide sequence ID" value="XM_005759892.1"/>
</dbReference>
<dbReference type="PANTHER" id="PTHR43158:SF2">
    <property type="entry name" value="SKFA PEPTIDE EXPORT ATP-BINDING PROTEIN SKFE"/>
    <property type="match status" value="1"/>
</dbReference>
<dbReference type="GeneID" id="17253670"/>
<evidence type="ECO:0000313" key="6">
    <source>
        <dbReference type="Proteomes" id="UP000013827"/>
    </source>
</evidence>
<dbReference type="PaxDb" id="2903-EOD07520"/>
<protein>
    <recommendedName>
        <fullName evidence="4">ABC transporter domain-containing protein</fullName>
    </recommendedName>
</protein>
<reference evidence="6" key="1">
    <citation type="journal article" date="2013" name="Nature">
        <title>Pan genome of the phytoplankton Emiliania underpins its global distribution.</title>
        <authorList>
            <person name="Read B.A."/>
            <person name="Kegel J."/>
            <person name="Klute M.J."/>
            <person name="Kuo A."/>
            <person name="Lefebvre S.C."/>
            <person name="Maumus F."/>
            <person name="Mayer C."/>
            <person name="Miller J."/>
            <person name="Monier A."/>
            <person name="Salamov A."/>
            <person name="Young J."/>
            <person name="Aguilar M."/>
            <person name="Claverie J.M."/>
            <person name="Frickenhaus S."/>
            <person name="Gonzalez K."/>
            <person name="Herman E.K."/>
            <person name="Lin Y.C."/>
            <person name="Napier J."/>
            <person name="Ogata H."/>
            <person name="Sarno A.F."/>
            <person name="Shmutz J."/>
            <person name="Schroeder D."/>
            <person name="de Vargas C."/>
            <person name="Verret F."/>
            <person name="von Dassow P."/>
            <person name="Valentin K."/>
            <person name="Van de Peer Y."/>
            <person name="Wheeler G."/>
            <person name="Dacks J.B."/>
            <person name="Delwiche C.F."/>
            <person name="Dyhrman S.T."/>
            <person name="Glockner G."/>
            <person name="John U."/>
            <person name="Richards T."/>
            <person name="Worden A.Z."/>
            <person name="Zhang X."/>
            <person name="Grigoriev I.V."/>
            <person name="Allen A.E."/>
            <person name="Bidle K."/>
            <person name="Borodovsky M."/>
            <person name="Bowler C."/>
            <person name="Brownlee C."/>
            <person name="Cock J.M."/>
            <person name="Elias M."/>
            <person name="Gladyshev V.N."/>
            <person name="Groth M."/>
            <person name="Guda C."/>
            <person name="Hadaegh A."/>
            <person name="Iglesias-Rodriguez M.D."/>
            <person name="Jenkins J."/>
            <person name="Jones B.M."/>
            <person name="Lawson T."/>
            <person name="Leese F."/>
            <person name="Lindquist E."/>
            <person name="Lobanov A."/>
            <person name="Lomsadze A."/>
            <person name="Malik S.B."/>
            <person name="Marsh M.E."/>
            <person name="Mackinder L."/>
            <person name="Mock T."/>
            <person name="Mueller-Roeber B."/>
            <person name="Pagarete A."/>
            <person name="Parker M."/>
            <person name="Probert I."/>
            <person name="Quesneville H."/>
            <person name="Raines C."/>
            <person name="Rensing S.A."/>
            <person name="Riano-Pachon D.M."/>
            <person name="Richier S."/>
            <person name="Rokitta S."/>
            <person name="Shiraiwa Y."/>
            <person name="Soanes D.M."/>
            <person name="van der Giezen M."/>
            <person name="Wahlund T.M."/>
            <person name="Williams B."/>
            <person name="Wilson W."/>
            <person name="Wolfe G."/>
            <person name="Wurch L.L."/>
        </authorList>
    </citation>
    <scope>NUCLEOTIDE SEQUENCE</scope>
</reference>
<evidence type="ECO:0000259" key="4">
    <source>
        <dbReference type="PROSITE" id="PS50893"/>
    </source>
</evidence>
<dbReference type="PROSITE" id="PS00211">
    <property type="entry name" value="ABC_TRANSPORTER_1"/>
    <property type="match status" value="1"/>
</dbReference>
<evidence type="ECO:0000313" key="5">
    <source>
        <dbReference type="EnsemblProtists" id="EOD07520"/>
    </source>
</evidence>